<dbReference type="PANTHER" id="PTHR45085:SF3">
    <property type="entry name" value="S-ADENOSYL-L-METHIONINE-DEPENDENT METHYLTRANSFERASES SUPERFAMILY PROTEIN"/>
    <property type="match status" value="1"/>
</dbReference>
<keyword evidence="1" id="KW-1133">Transmembrane helix</keyword>
<accession>A0AAP0RVE9</accession>
<organism evidence="3 4">
    <name type="scientific">Liquidambar formosana</name>
    <name type="common">Formosan gum</name>
    <dbReference type="NCBI Taxonomy" id="63359"/>
    <lineage>
        <taxon>Eukaryota</taxon>
        <taxon>Viridiplantae</taxon>
        <taxon>Streptophyta</taxon>
        <taxon>Embryophyta</taxon>
        <taxon>Tracheophyta</taxon>
        <taxon>Spermatophyta</taxon>
        <taxon>Magnoliopsida</taxon>
        <taxon>eudicotyledons</taxon>
        <taxon>Gunneridae</taxon>
        <taxon>Pentapetalae</taxon>
        <taxon>Saxifragales</taxon>
        <taxon>Altingiaceae</taxon>
        <taxon>Liquidambar</taxon>
    </lineage>
</organism>
<dbReference type="PANTHER" id="PTHR45085">
    <property type="entry name" value="F21J9.14"/>
    <property type="match status" value="1"/>
</dbReference>
<feature type="transmembrane region" description="Helical" evidence="1">
    <location>
        <begin position="12"/>
        <end position="29"/>
    </location>
</feature>
<keyword evidence="4" id="KW-1185">Reference proteome</keyword>
<gene>
    <name evidence="3" type="ORF">L1049_024135</name>
</gene>
<evidence type="ECO:0000313" key="4">
    <source>
        <dbReference type="Proteomes" id="UP001415857"/>
    </source>
</evidence>
<dbReference type="CDD" id="cd02440">
    <property type="entry name" value="AdoMet_MTases"/>
    <property type="match status" value="1"/>
</dbReference>
<feature type="domain" description="Methyltransferase type 11" evidence="2">
    <location>
        <begin position="103"/>
        <end position="184"/>
    </location>
</feature>
<evidence type="ECO:0000256" key="1">
    <source>
        <dbReference type="SAM" id="Phobius"/>
    </source>
</evidence>
<dbReference type="AlphaFoldDB" id="A0AAP0RVE9"/>
<protein>
    <recommendedName>
        <fullName evidence="2">Methyltransferase type 11 domain-containing protein</fullName>
    </recommendedName>
</protein>
<comment type="caution">
    <text evidence="3">The sequence shown here is derived from an EMBL/GenBank/DDBJ whole genome shotgun (WGS) entry which is preliminary data.</text>
</comment>
<proteinExistence type="predicted"/>
<dbReference type="Proteomes" id="UP001415857">
    <property type="component" value="Unassembled WGS sequence"/>
</dbReference>
<sequence length="230" mass="26026">MERHIQVLLNRLSCASITIATMTLLLLFIQTPQTCIPPNSPPKPHLKFPKSSCEFSHRELQPLEKKNKRLWSTKDWQKKVSSYTQFFFSLRDLDLLNNRTRVLCVSAGAGHEVMALSEMGVKDVTGVELVDSPPLVRRADPHNLPFFDGVFDMAFSGHFEEALIPSRFVAEMERTVRPGGVCVLAVGECSEEEVWEIAGLFRKSRFVGAMNVTLIGLKMTRIIMRIRIPP</sequence>
<dbReference type="GO" id="GO:0008757">
    <property type="term" value="F:S-adenosylmethionine-dependent methyltransferase activity"/>
    <property type="evidence" value="ECO:0007669"/>
    <property type="project" value="InterPro"/>
</dbReference>
<dbReference type="InterPro" id="IPR029063">
    <property type="entry name" value="SAM-dependent_MTases_sf"/>
</dbReference>
<dbReference type="Gene3D" id="3.40.50.150">
    <property type="entry name" value="Vaccinia Virus protein VP39"/>
    <property type="match status" value="1"/>
</dbReference>
<reference evidence="3 4" key="1">
    <citation type="journal article" date="2024" name="Plant J.">
        <title>Genome sequences and population genomics reveal climatic adaptation and genomic divergence between two closely related sweetgum species.</title>
        <authorList>
            <person name="Xu W.Q."/>
            <person name="Ren C.Q."/>
            <person name="Zhang X.Y."/>
            <person name="Comes H.P."/>
            <person name="Liu X.H."/>
            <person name="Li Y.G."/>
            <person name="Kettle C.J."/>
            <person name="Jalonen R."/>
            <person name="Gaisberger H."/>
            <person name="Ma Y.Z."/>
            <person name="Qiu Y.X."/>
        </authorList>
    </citation>
    <scope>NUCLEOTIDE SEQUENCE [LARGE SCALE GENOMIC DNA]</scope>
    <source>
        <strain evidence="3">Hangzhou</strain>
    </source>
</reference>
<name>A0AAP0RVE9_LIQFO</name>
<dbReference type="Pfam" id="PF08241">
    <property type="entry name" value="Methyltransf_11"/>
    <property type="match status" value="1"/>
</dbReference>
<evidence type="ECO:0000259" key="2">
    <source>
        <dbReference type="Pfam" id="PF08241"/>
    </source>
</evidence>
<keyword evidence="1" id="KW-0472">Membrane</keyword>
<dbReference type="EMBL" id="JBBPBK010000005">
    <property type="protein sequence ID" value="KAK9284953.1"/>
    <property type="molecule type" value="Genomic_DNA"/>
</dbReference>
<keyword evidence="1" id="KW-0812">Transmembrane</keyword>
<evidence type="ECO:0000313" key="3">
    <source>
        <dbReference type="EMBL" id="KAK9284953.1"/>
    </source>
</evidence>
<dbReference type="SUPFAM" id="SSF53335">
    <property type="entry name" value="S-adenosyl-L-methionine-dependent methyltransferases"/>
    <property type="match status" value="1"/>
</dbReference>
<dbReference type="InterPro" id="IPR013216">
    <property type="entry name" value="Methyltransf_11"/>
</dbReference>